<gene>
    <name evidence="3" type="ORF">Mal64_09840</name>
</gene>
<evidence type="ECO:0000313" key="4">
    <source>
        <dbReference type="Proteomes" id="UP000315440"/>
    </source>
</evidence>
<organism evidence="3 4">
    <name type="scientific">Pseudobythopirellula maris</name>
    <dbReference type="NCBI Taxonomy" id="2527991"/>
    <lineage>
        <taxon>Bacteria</taxon>
        <taxon>Pseudomonadati</taxon>
        <taxon>Planctomycetota</taxon>
        <taxon>Planctomycetia</taxon>
        <taxon>Pirellulales</taxon>
        <taxon>Lacipirellulaceae</taxon>
        <taxon>Pseudobythopirellula</taxon>
    </lineage>
</organism>
<keyword evidence="4" id="KW-1185">Reference proteome</keyword>
<evidence type="ECO:0000256" key="2">
    <source>
        <dbReference type="SAM" id="SignalP"/>
    </source>
</evidence>
<comment type="caution">
    <text evidence="3">The sequence shown here is derived from an EMBL/GenBank/DDBJ whole genome shotgun (WGS) entry which is preliminary data.</text>
</comment>
<keyword evidence="2" id="KW-0732">Signal</keyword>
<evidence type="ECO:0000256" key="1">
    <source>
        <dbReference type="SAM" id="MobiDB-lite"/>
    </source>
</evidence>
<evidence type="ECO:0000313" key="3">
    <source>
        <dbReference type="EMBL" id="TWT90590.1"/>
    </source>
</evidence>
<feature type="signal peptide" evidence="2">
    <location>
        <begin position="1"/>
        <end position="33"/>
    </location>
</feature>
<feature type="compositionally biased region" description="Low complexity" evidence="1">
    <location>
        <begin position="189"/>
        <end position="206"/>
    </location>
</feature>
<feature type="region of interest" description="Disordered" evidence="1">
    <location>
        <begin position="180"/>
        <end position="212"/>
    </location>
</feature>
<reference evidence="3 4" key="1">
    <citation type="submission" date="2019-02" db="EMBL/GenBank/DDBJ databases">
        <title>Deep-cultivation of Planctomycetes and their phenomic and genomic characterization uncovers novel biology.</title>
        <authorList>
            <person name="Wiegand S."/>
            <person name="Jogler M."/>
            <person name="Boedeker C."/>
            <person name="Pinto D."/>
            <person name="Vollmers J."/>
            <person name="Rivas-Marin E."/>
            <person name="Kohn T."/>
            <person name="Peeters S.H."/>
            <person name="Heuer A."/>
            <person name="Rast P."/>
            <person name="Oberbeckmann S."/>
            <person name="Bunk B."/>
            <person name="Jeske O."/>
            <person name="Meyerdierks A."/>
            <person name="Storesund J.E."/>
            <person name="Kallscheuer N."/>
            <person name="Luecker S."/>
            <person name="Lage O.M."/>
            <person name="Pohl T."/>
            <person name="Merkel B.J."/>
            <person name="Hornburger P."/>
            <person name="Mueller R.-W."/>
            <person name="Bruemmer F."/>
            <person name="Labrenz M."/>
            <person name="Spormann A.M."/>
            <person name="Op Den Camp H."/>
            <person name="Overmann J."/>
            <person name="Amann R."/>
            <person name="Jetten M.S.M."/>
            <person name="Mascher T."/>
            <person name="Medema M.H."/>
            <person name="Devos D.P."/>
            <person name="Kaster A.-K."/>
            <person name="Ovreas L."/>
            <person name="Rohde M."/>
            <person name="Galperin M.Y."/>
            <person name="Jogler C."/>
        </authorList>
    </citation>
    <scope>NUCLEOTIDE SEQUENCE [LARGE SCALE GENOMIC DNA]</scope>
    <source>
        <strain evidence="3 4">Mal64</strain>
    </source>
</reference>
<proteinExistence type="predicted"/>
<feature type="region of interest" description="Disordered" evidence="1">
    <location>
        <begin position="373"/>
        <end position="407"/>
    </location>
</feature>
<dbReference type="Proteomes" id="UP000315440">
    <property type="component" value="Unassembled WGS sequence"/>
</dbReference>
<sequence precursor="true">MLSHFGLTVSRLGAKFRWLAGSAAILVAAPTFAATTTDWEQSSPYYEDDAWYDVTEMFDGNDYNPTDERWGVWDDEIYGNNDRTSLEYDTDNDTYYGYDSTASDDSWFYDSYDPGYTYYDGWDAYDDTIETYEYSHNYHDYDNDGFFDAYTSYYDWDNDGFYEDIEYYSFNNEWVDDEAGSLASQRDPSQQNSGQQASNQQSQRSSKAFRVSGSIDKQKTVKVRGTEHTVVMVRGMQNQDQTAVVDLGPKSDLPDFNLKKGSLLTATGPVTKVKDKRVILAQQAKQGDIKHQVDRQPKPIEGAVTDTRDVQVRGEKHRLLVMTSSDDKKILVDAGQASRLAELDLSEDAKLTVRGVPVKANDRMLVMAESLTQDGKQVSVKRQARKSGDSKPQGGGTEQSGNQGQNS</sequence>
<name>A0A5C5ZTM1_9BACT</name>
<accession>A0A5C5ZTM1</accession>
<protein>
    <submittedName>
        <fullName evidence="3">Uncharacterized protein</fullName>
    </submittedName>
</protein>
<dbReference type="RefSeq" id="WP_197525459.1">
    <property type="nucleotide sequence ID" value="NZ_SJPQ01000001.1"/>
</dbReference>
<feature type="chain" id="PRO_5022753495" evidence="2">
    <location>
        <begin position="34"/>
        <end position="407"/>
    </location>
</feature>
<dbReference type="EMBL" id="SJPQ01000001">
    <property type="protein sequence ID" value="TWT90590.1"/>
    <property type="molecule type" value="Genomic_DNA"/>
</dbReference>
<dbReference type="AlphaFoldDB" id="A0A5C5ZTM1"/>